<dbReference type="PANTHER" id="PTHR14150:SF12">
    <property type="entry name" value="U3 SMALL NUCLEOLAR RNA-ASSOCIATED PROTEIN 14 HOMOLOG A"/>
    <property type="match status" value="1"/>
</dbReference>
<name>A0AAN9YTE3_9PEZI</name>
<feature type="compositionally biased region" description="Basic and acidic residues" evidence="4">
    <location>
        <begin position="417"/>
        <end position="440"/>
    </location>
</feature>
<dbReference type="Proteomes" id="UP001320420">
    <property type="component" value="Unassembled WGS sequence"/>
</dbReference>
<evidence type="ECO:0000256" key="3">
    <source>
        <dbReference type="ARBA" id="ARBA00023242"/>
    </source>
</evidence>
<dbReference type="EMBL" id="JAKJXP020000025">
    <property type="protein sequence ID" value="KAK7753887.1"/>
    <property type="molecule type" value="Genomic_DNA"/>
</dbReference>
<feature type="compositionally biased region" description="Acidic residues" evidence="4">
    <location>
        <begin position="139"/>
        <end position="160"/>
    </location>
</feature>
<feature type="compositionally biased region" description="Basic residues" evidence="4">
    <location>
        <begin position="441"/>
        <end position="458"/>
    </location>
</feature>
<feature type="compositionally biased region" description="Acidic residues" evidence="4">
    <location>
        <begin position="545"/>
        <end position="562"/>
    </location>
</feature>
<feature type="compositionally biased region" description="Gly residues" evidence="4">
    <location>
        <begin position="20"/>
        <end position="30"/>
    </location>
</feature>
<feature type="compositionally biased region" description="Low complexity" evidence="4">
    <location>
        <begin position="184"/>
        <end position="197"/>
    </location>
</feature>
<dbReference type="GO" id="GO:0006364">
    <property type="term" value="P:rRNA processing"/>
    <property type="evidence" value="ECO:0007669"/>
    <property type="project" value="InterPro"/>
</dbReference>
<feature type="compositionally biased region" description="Basic and acidic residues" evidence="4">
    <location>
        <begin position="482"/>
        <end position="503"/>
    </location>
</feature>
<feature type="compositionally biased region" description="Acidic residues" evidence="4">
    <location>
        <begin position="200"/>
        <end position="219"/>
    </location>
</feature>
<accession>A0AAN9YTE3</accession>
<protein>
    <submittedName>
        <fullName evidence="5">Uncharacterized protein</fullName>
    </submittedName>
</protein>
<feature type="compositionally biased region" description="Polar residues" evidence="4">
    <location>
        <begin position="693"/>
        <end position="703"/>
    </location>
</feature>
<evidence type="ECO:0000313" key="6">
    <source>
        <dbReference type="Proteomes" id="UP001320420"/>
    </source>
</evidence>
<dbReference type="AlphaFoldDB" id="A0AAN9YTE3"/>
<feature type="compositionally biased region" description="Polar residues" evidence="4">
    <location>
        <begin position="366"/>
        <end position="375"/>
    </location>
</feature>
<dbReference type="GO" id="GO:0032040">
    <property type="term" value="C:small-subunit processome"/>
    <property type="evidence" value="ECO:0007669"/>
    <property type="project" value="InterPro"/>
</dbReference>
<keyword evidence="6" id="KW-1185">Reference proteome</keyword>
<feature type="compositionally biased region" description="Basic and acidic residues" evidence="4">
    <location>
        <begin position="511"/>
        <end position="539"/>
    </location>
</feature>
<feature type="compositionally biased region" description="Basic and acidic residues" evidence="4">
    <location>
        <begin position="563"/>
        <end position="583"/>
    </location>
</feature>
<keyword evidence="3" id="KW-0539">Nucleus</keyword>
<organism evidence="5 6">
    <name type="scientific">Diatrype stigma</name>
    <dbReference type="NCBI Taxonomy" id="117547"/>
    <lineage>
        <taxon>Eukaryota</taxon>
        <taxon>Fungi</taxon>
        <taxon>Dikarya</taxon>
        <taxon>Ascomycota</taxon>
        <taxon>Pezizomycotina</taxon>
        <taxon>Sordariomycetes</taxon>
        <taxon>Xylariomycetidae</taxon>
        <taxon>Xylariales</taxon>
        <taxon>Diatrypaceae</taxon>
        <taxon>Diatrype</taxon>
    </lineage>
</organism>
<feature type="region of interest" description="Disordered" evidence="4">
    <location>
        <begin position="610"/>
        <end position="729"/>
    </location>
</feature>
<feature type="compositionally biased region" description="Basic and acidic residues" evidence="4">
    <location>
        <begin position="652"/>
        <end position="674"/>
    </location>
</feature>
<feature type="region of interest" description="Disordered" evidence="4">
    <location>
        <begin position="356"/>
        <end position="375"/>
    </location>
</feature>
<evidence type="ECO:0000256" key="2">
    <source>
        <dbReference type="ARBA" id="ARBA00022553"/>
    </source>
</evidence>
<feature type="region of interest" description="Disordered" evidence="4">
    <location>
        <begin position="391"/>
        <end position="588"/>
    </location>
</feature>
<reference evidence="5 6" key="1">
    <citation type="submission" date="2024-02" db="EMBL/GenBank/DDBJ databases">
        <title>De novo assembly and annotation of 12 fungi associated with fruit tree decline syndrome in Ontario, Canada.</title>
        <authorList>
            <person name="Sulman M."/>
            <person name="Ellouze W."/>
            <person name="Ilyukhin E."/>
        </authorList>
    </citation>
    <scope>NUCLEOTIDE SEQUENCE [LARGE SCALE GENOMIC DNA]</scope>
    <source>
        <strain evidence="5 6">M11/M66-122</strain>
    </source>
</reference>
<evidence type="ECO:0000256" key="1">
    <source>
        <dbReference type="ARBA" id="ARBA00004604"/>
    </source>
</evidence>
<dbReference type="PANTHER" id="PTHR14150">
    <property type="entry name" value="U3 SMALL NUCLEOLAR RNA-ASSOCIATED PROTEIN 14"/>
    <property type="match status" value="1"/>
</dbReference>
<keyword evidence="2" id="KW-0597">Phosphoprotein</keyword>
<evidence type="ECO:0000313" key="5">
    <source>
        <dbReference type="EMBL" id="KAK7753887.1"/>
    </source>
</evidence>
<feature type="compositionally biased region" description="Acidic residues" evidence="4">
    <location>
        <begin position="228"/>
        <end position="241"/>
    </location>
</feature>
<feature type="compositionally biased region" description="Low complexity" evidence="4">
    <location>
        <begin position="745"/>
        <end position="779"/>
    </location>
</feature>
<evidence type="ECO:0000256" key="4">
    <source>
        <dbReference type="SAM" id="MobiDB-lite"/>
    </source>
</evidence>
<feature type="compositionally biased region" description="Acidic residues" evidence="4">
    <location>
        <begin position="174"/>
        <end position="183"/>
    </location>
</feature>
<feature type="region of interest" description="Disordered" evidence="4">
    <location>
        <begin position="1"/>
        <end position="269"/>
    </location>
</feature>
<proteinExistence type="predicted"/>
<comment type="subcellular location">
    <subcellularLocation>
        <location evidence="1">Nucleus</location>
        <location evidence="1">Nucleolus</location>
    </subcellularLocation>
</comment>
<gene>
    <name evidence="5" type="ORF">SLS62_004253</name>
</gene>
<feature type="compositionally biased region" description="Acidic residues" evidence="4">
    <location>
        <begin position="82"/>
        <end position="99"/>
    </location>
</feature>
<sequence length="946" mass="104711">MPGRQAHGRPVGGAPRTNGAGSGSGSSGNKGKGKKRSKANALDAFSIASKMYEDKPKMTARNRELDVPAEGPRRGQKHARDDDDDEDGDDDDDEDDDGEDGGRRPRKMRRGPNGRGEEGDDVEYGSDSSGNEWRVGGVGEDDDDSEIESDDAFGESDEERFDGFTFGGGKKDVDEDDDDDDDSSLGSDAIDIADALDMSMSEDDEPGAQQDEDSEDESGASESGSSDETSDTDDDDEDDVSESGLDAWVSKFSGVKDADKDDDVSTTTKSKINLKDLGLLTVKDPQLKKSVKLMGKEEKESAKKHKLEVPLARRQQARLDRGVAYEKTNETLDRWAETVKKNRRAEHLVFPLPQTETGLSRHDNTELQPLTNQTSGNELEQTIMAIMEESGLGPSAKKESEKAQGDGDTEEQTISRGEVKELWNKRRQEREAKSREEARAKRIKKIKSKAYHRVHRKQRERDELKEREIMAASGELDSEEEREARDRQRAVERMGARHRESKWAKMRKGHAAWDEDVRAGITDMARRDEELRRRIEGRPSKSNGDDDDEDDESDYSDDENEIDERKRLLRQLDEASKDDDSLPKSKLMSMAFMQKAEAAKKKANDEMIADIRRELASDDDEGGSASEPDDVGRRQFGQPGGSKKSAAATLKEQQRSKKAKEAKADGADLQEARDNISAAATNGRLSKGLSASAAPQYQNQDSSAGGAWSQPAEAGPSKRHRGKKSAAGSGADVLDFSLDAVAVAPAAAAPQAKSKPAAAAAAASSKSAKGNRKQQQQQQADDDEDEEETHLVQFREQELLDRAFGGLDVVADFEREKQEVAEEDDDKVVDSTLPGWGSWVGDGVSNREKKRHQGRFLAKKEGAKRKEDRRDAKLNNVIINEKRIRKSEKYMASQLPHVYESKLQYERSLRLPLGPEFQTKETFQEVTKPRLLMKQGIIAPMAKPTY</sequence>
<feature type="compositionally biased region" description="Basic and acidic residues" evidence="4">
    <location>
        <begin position="459"/>
        <end position="469"/>
    </location>
</feature>
<feature type="compositionally biased region" description="Basic and acidic residues" evidence="4">
    <location>
        <begin position="51"/>
        <end position="66"/>
    </location>
</feature>
<dbReference type="Pfam" id="PF04615">
    <property type="entry name" value="Utp14"/>
    <property type="match status" value="1"/>
</dbReference>
<comment type="caution">
    <text evidence="5">The sequence shown here is derived from an EMBL/GenBank/DDBJ whole genome shotgun (WGS) entry which is preliminary data.</text>
</comment>
<feature type="region of interest" description="Disordered" evidence="4">
    <location>
        <begin position="745"/>
        <end position="791"/>
    </location>
</feature>
<feature type="compositionally biased region" description="Basic and acidic residues" evidence="4">
    <location>
        <begin position="396"/>
        <end position="405"/>
    </location>
</feature>
<dbReference type="InterPro" id="IPR006709">
    <property type="entry name" value="SSU_processome_Utp14"/>
</dbReference>